<gene>
    <name evidence="2" type="ORF">B1757_02940</name>
</gene>
<name>A0A2I1DPF9_9PROT</name>
<evidence type="ECO:0000313" key="3">
    <source>
        <dbReference type="Proteomes" id="UP000234329"/>
    </source>
</evidence>
<reference evidence="2 3" key="1">
    <citation type="submission" date="2017-03" db="EMBL/GenBank/DDBJ databases">
        <title>Draft genime sequence of the acidophilic sulfur-oxidizing bacterium Acidithiobacillus sp. SH, isolated from seawater.</title>
        <authorList>
            <person name="Sharmin S."/>
            <person name="Tokuhisa M."/>
            <person name="Kanao T."/>
            <person name="Kamimura K."/>
        </authorList>
    </citation>
    <scope>NUCLEOTIDE SEQUENCE [LARGE SCALE GENOMIC DNA]</scope>
    <source>
        <strain evidence="2 3">SH</strain>
    </source>
</reference>
<protein>
    <submittedName>
        <fullName evidence="2">Uncharacterized protein</fullName>
    </submittedName>
</protein>
<dbReference type="AlphaFoldDB" id="A0A2I1DPF9"/>
<comment type="caution">
    <text evidence="2">The sequence shown here is derived from an EMBL/GenBank/DDBJ whole genome shotgun (WGS) entry which is preliminary data.</text>
</comment>
<keyword evidence="1" id="KW-1133">Transmembrane helix</keyword>
<dbReference type="RefSeq" id="WP_101536904.1">
    <property type="nucleotide sequence ID" value="NZ_MXAV01000007.1"/>
</dbReference>
<proteinExistence type="predicted"/>
<feature type="transmembrane region" description="Helical" evidence="1">
    <location>
        <begin position="5"/>
        <end position="23"/>
    </location>
</feature>
<keyword evidence="3" id="KW-1185">Reference proteome</keyword>
<evidence type="ECO:0000313" key="2">
    <source>
        <dbReference type="EMBL" id="PKY11763.1"/>
    </source>
</evidence>
<sequence length="61" mass="6769">MEDFISNLIGNGILIFMIVAVFFGTTADIGYVAAGGSGLIIAWVFSLYLRHPEKFKLHKKH</sequence>
<organism evidence="2 3">
    <name type="scientific">Acidithiobacillus marinus</name>
    <dbReference type="NCBI Taxonomy" id="187490"/>
    <lineage>
        <taxon>Bacteria</taxon>
        <taxon>Pseudomonadati</taxon>
        <taxon>Pseudomonadota</taxon>
        <taxon>Acidithiobacillia</taxon>
        <taxon>Acidithiobacillales</taxon>
        <taxon>Acidithiobacillaceae</taxon>
        <taxon>Acidithiobacillus</taxon>
    </lineage>
</organism>
<dbReference type="EMBL" id="MXAV01000007">
    <property type="protein sequence ID" value="PKY11763.1"/>
    <property type="molecule type" value="Genomic_DNA"/>
</dbReference>
<feature type="transmembrane region" description="Helical" evidence="1">
    <location>
        <begin position="29"/>
        <end position="49"/>
    </location>
</feature>
<accession>A0A2I1DPF9</accession>
<keyword evidence="1" id="KW-0812">Transmembrane</keyword>
<dbReference type="Proteomes" id="UP000234329">
    <property type="component" value="Unassembled WGS sequence"/>
</dbReference>
<keyword evidence="1" id="KW-0472">Membrane</keyword>
<evidence type="ECO:0000256" key="1">
    <source>
        <dbReference type="SAM" id="Phobius"/>
    </source>
</evidence>
<dbReference type="InParanoid" id="A0A2I1DPF9"/>